<evidence type="ECO:0000313" key="1">
    <source>
        <dbReference type="EMBL" id="GGM67437.1"/>
    </source>
</evidence>
<reference evidence="1" key="1">
    <citation type="journal article" date="2014" name="Int. J. Syst. Evol. Microbiol.">
        <title>Complete genome sequence of Corynebacterium casei LMG S-19264T (=DSM 44701T), isolated from a smear-ripened cheese.</title>
        <authorList>
            <consortium name="US DOE Joint Genome Institute (JGI-PGF)"/>
            <person name="Walter F."/>
            <person name="Albersmeier A."/>
            <person name="Kalinowski J."/>
            <person name="Ruckert C."/>
        </authorList>
    </citation>
    <scope>NUCLEOTIDE SEQUENCE</scope>
    <source>
        <strain evidence="1">CGMCC 4.5737</strain>
    </source>
</reference>
<comment type="caution">
    <text evidence="1">The sequence shown here is derived from an EMBL/GenBank/DDBJ whole genome shotgun (WGS) entry which is preliminary data.</text>
</comment>
<dbReference type="AlphaFoldDB" id="A0A8J3CIN6"/>
<proteinExistence type="predicted"/>
<name>A0A8J3CIN6_9PSEU</name>
<reference evidence="1" key="2">
    <citation type="submission" date="2020-09" db="EMBL/GenBank/DDBJ databases">
        <authorList>
            <person name="Sun Q."/>
            <person name="Zhou Y."/>
        </authorList>
    </citation>
    <scope>NUCLEOTIDE SEQUENCE</scope>
    <source>
        <strain evidence="1">CGMCC 4.5737</strain>
    </source>
</reference>
<dbReference type="EMBL" id="BMMK01000022">
    <property type="protein sequence ID" value="GGM67437.1"/>
    <property type="molecule type" value="Genomic_DNA"/>
</dbReference>
<protein>
    <submittedName>
        <fullName evidence="1">Uncharacterized protein</fullName>
    </submittedName>
</protein>
<keyword evidence="2" id="KW-1185">Reference proteome</keyword>
<sequence>MIISHGVHAANQRCVTGNLGNAEKTDNAYDPVLFETIVAGFTRIAAQGTDPALLATPDDPITACMTPCVPVG</sequence>
<dbReference type="Proteomes" id="UP000637578">
    <property type="component" value="Unassembled WGS sequence"/>
</dbReference>
<organism evidence="1 2">
    <name type="scientific">Longimycelium tulufanense</name>
    <dbReference type="NCBI Taxonomy" id="907463"/>
    <lineage>
        <taxon>Bacteria</taxon>
        <taxon>Bacillati</taxon>
        <taxon>Actinomycetota</taxon>
        <taxon>Actinomycetes</taxon>
        <taxon>Pseudonocardiales</taxon>
        <taxon>Pseudonocardiaceae</taxon>
        <taxon>Longimycelium</taxon>
    </lineage>
</organism>
<gene>
    <name evidence="1" type="ORF">GCM10012275_42540</name>
</gene>
<accession>A0A8J3CIN6</accession>
<evidence type="ECO:0000313" key="2">
    <source>
        <dbReference type="Proteomes" id="UP000637578"/>
    </source>
</evidence>